<dbReference type="OrthoDB" id="420606at2759"/>
<evidence type="ECO:0000256" key="1">
    <source>
        <dbReference type="ARBA" id="ARBA00004141"/>
    </source>
</evidence>
<evidence type="ECO:0000256" key="4">
    <source>
        <dbReference type="ARBA" id="ARBA00023136"/>
    </source>
</evidence>
<organism evidence="7 8">
    <name type="scientific">Temnothorax curvispinosus</name>
    <dbReference type="NCBI Taxonomy" id="300111"/>
    <lineage>
        <taxon>Eukaryota</taxon>
        <taxon>Metazoa</taxon>
        <taxon>Ecdysozoa</taxon>
        <taxon>Arthropoda</taxon>
        <taxon>Hexapoda</taxon>
        <taxon>Insecta</taxon>
        <taxon>Pterygota</taxon>
        <taxon>Neoptera</taxon>
        <taxon>Endopterygota</taxon>
        <taxon>Hymenoptera</taxon>
        <taxon>Apocrita</taxon>
        <taxon>Aculeata</taxon>
        <taxon>Formicoidea</taxon>
        <taxon>Formicidae</taxon>
        <taxon>Myrmicinae</taxon>
        <taxon>Temnothorax</taxon>
    </lineage>
</organism>
<feature type="transmembrane region" description="Helical" evidence="6">
    <location>
        <begin position="373"/>
        <end position="391"/>
    </location>
</feature>
<accession>A0A6J1RHN0</accession>
<comment type="similarity">
    <text evidence="5">Belongs to the membrane-bound acyltransferase family. HHAT subfamily.</text>
</comment>
<sequence length="508" mass="60573">MMKNNSLVTTHTHISYYESCFYFLVWSCAIIYSVYQFYLANNYFDDYYDAYGDFDSGWIWVGKKRDISDQEWLVWLTLVNRLIPYIFIHHFISQIIKVHSNNMILCYWYIVSSIIFLYHCLGTLSMLCAILQPSFLHILTHICSKNTAWTIHILYLFVIHILKTPNGTFQSWLGITDEKHYILTLLMCWIHLRSISHNMDSIDDQFSNSNNFIQKLAYCLYLPTLFLGPLILYHEFVESINQPHEYWNYQRLLTFILNLVRYMFWLYVTELLLHFIYINAIQYHSQVVQNLNSWALYGLGYCMGQFFFNKYVVIYGTCSSLCYLDNIKAPSQPKCIARIHLYSDMWKHFDRGLYKFLIRYIYVPIQKSQKYRYFGKLFASFTCFTFVFIWHGIQMNIFIWTLLNFIGIIIENIGVSIGKSKQYHKILNMYLSSRNTKRLHCMLASPLLAISAISNFYFLGGREIGNIFIQNILYDGSWKSLSILLFFLYCCCHVSVDVKSWELRHIRR</sequence>
<protein>
    <submittedName>
        <fullName evidence="8">Protein-cysteine N-palmitoyltransferase HHAT isoform X1</fullName>
    </submittedName>
</protein>
<gene>
    <name evidence="8" type="primary">LOC112467757</name>
</gene>
<feature type="transmembrane region" description="Helical" evidence="6">
    <location>
        <begin position="253"/>
        <end position="277"/>
    </location>
</feature>
<dbReference type="InterPro" id="IPR004299">
    <property type="entry name" value="MBOAT_fam"/>
</dbReference>
<dbReference type="GO" id="GO:0005783">
    <property type="term" value="C:endoplasmic reticulum"/>
    <property type="evidence" value="ECO:0007669"/>
    <property type="project" value="TreeGrafter"/>
</dbReference>
<keyword evidence="3 6" id="KW-1133">Transmembrane helix</keyword>
<evidence type="ECO:0000256" key="6">
    <source>
        <dbReference type="SAM" id="Phobius"/>
    </source>
</evidence>
<evidence type="ECO:0000256" key="5">
    <source>
        <dbReference type="ARBA" id="ARBA00038268"/>
    </source>
</evidence>
<comment type="subcellular location">
    <subcellularLocation>
        <location evidence="1">Membrane</location>
        <topology evidence="1">Multi-pass membrane protein</topology>
    </subcellularLocation>
</comment>
<evidence type="ECO:0000313" key="7">
    <source>
        <dbReference type="Proteomes" id="UP000504618"/>
    </source>
</evidence>
<dbReference type="PANTHER" id="PTHR13285:SF18">
    <property type="entry name" value="PROTEIN-CYSTEINE N-PALMITOYLTRANSFERASE RASP"/>
    <property type="match status" value="1"/>
</dbReference>
<proteinExistence type="inferred from homology"/>
<feature type="transmembrane region" description="Helical" evidence="6">
    <location>
        <begin position="138"/>
        <end position="162"/>
    </location>
</feature>
<feature type="transmembrane region" description="Helical" evidence="6">
    <location>
        <begin position="397"/>
        <end position="418"/>
    </location>
</feature>
<evidence type="ECO:0000313" key="8">
    <source>
        <dbReference type="RefSeq" id="XP_024892310.1"/>
    </source>
</evidence>
<dbReference type="Pfam" id="PF03062">
    <property type="entry name" value="MBOAT"/>
    <property type="match status" value="1"/>
</dbReference>
<evidence type="ECO:0000256" key="3">
    <source>
        <dbReference type="ARBA" id="ARBA00022989"/>
    </source>
</evidence>
<feature type="transmembrane region" description="Helical" evidence="6">
    <location>
        <begin position="104"/>
        <end position="132"/>
    </location>
</feature>
<dbReference type="RefSeq" id="XP_024892310.1">
    <property type="nucleotide sequence ID" value="XM_025036542.1"/>
</dbReference>
<dbReference type="PANTHER" id="PTHR13285">
    <property type="entry name" value="ACYLTRANSFERASE"/>
    <property type="match status" value="1"/>
</dbReference>
<dbReference type="GO" id="GO:0016409">
    <property type="term" value="F:palmitoyltransferase activity"/>
    <property type="evidence" value="ECO:0007669"/>
    <property type="project" value="TreeGrafter"/>
</dbReference>
<feature type="transmembrane region" description="Helical" evidence="6">
    <location>
        <begin position="439"/>
        <end position="460"/>
    </location>
</feature>
<dbReference type="InterPro" id="IPR051085">
    <property type="entry name" value="MB_O-acyltransferase"/>
</dbReference>
<keyword evidence="2 6" id="KW-0812">Transmembrane</keyword>
<keyword evidence="7" id="KW-1185">Reference proteome</keyword>
<name>A0A6J1RHN0_9HYME</name>
<dbReference type="GO" id="GO:0016020">
    <property type="term" value="C:membrane"/>
    <property type="evidence" value="ECO:0007669"/>
    <property type="project" value="UniProtKB-SubCell"/>
</dbReference>
<reference evidence="8" key="1">
    <citation type="submission" date="2025-08" db="UniProtKB">
        <authorList>
            <consortium name="RefSeq"/>
        </authorList>
    </citation>
    <scope>IDENTIFICATION</scope>
    <source>
        <tissue evidence="8">Whole body</tissue>
    </source>
</reference>
<feature type="transmembrane region" description="Helical" evidence="6">
    <location>
        <begin position="20"/>
        <end position="38"/>
    </location>
</feature>
<dbReference type="Proteomes" id="UP000504618">
    <property type="component" value="Unplaced"/>
</dbReference>
<keyword evidence="4 6" id="KW-0472">Membrane</keyword>
<dbReference type="GeneID" id="112467757"/>
<feature type="transmembrane region" description="Helical" evidence="6">
    <location>
        <begin position="480"/>
        <end position="498"/>
    </location>
</feature>
<feature type="transmembrane region" description="Helical" evidence="6">
    <location>
        <begin position="72"/>
        <end position="92"/>
    </location>
</feature>
<dbReference type="AlphaFoldDB" id="A0A6J1RHN0"/>
<dbReference type="CTD" id="44098"/>
<evidence type="ECO:0000256" key="2">
    <source>
        <dbReference type="ARBA" id="ARBA00022692"/>
    </source>
</evidence>